<dbReference type="GO" id="GO:0005509">
    <property type="term" value="F:calcium ion binding"/>
    <property type="evidence" value="ECO:0007669"/>
    <property type="project" value="InterPro"/>
</dbReference>
<evidence type="ECO:0000259" key="4">
    <source>
        <dbReference type="PROSITE" id="PS50222"/>
    </source>
</evidence>
<accession>A0A8S4PJV4</accession>
<dbReference type="PANTHER" id="PTHR10827:SF98">
    <property type="entry name" value="45 KDA CALCIUM-BINDING PROTEIN"/>
    <property type="match status" value="1"/>
</dbReference>
<dbReference type="EMBL" id="CAIIXF020000009">
    <property type="protein sequence ID" value="CAH1793482.1"/>
    <property type="molecule type" value="Genomic_DNA"/>
</dbReference>
<dbReference type="AlphaFoldDB" id="A0A8S4PJV4"/>
<dbReference type="InterPro" id="IPR011992">
    <property type="entry name" value="EF-hand-dom_pair"/>
</dbReference>
<dbReference type="PROSITE" id="PS50222">
    <property type="entry name" value="EF_HAND_2"/>
    <property type="match status" value="1"/>
</dbReference>
<sequence length="400" mass="47938">MAKDFKNDSFWLSKMRHQFYMWFDSNRNGVVEKKDFDLKFQELVLETKWVDGSPMWKRANDMKNNLWSNLKSGADRNKNNQISLTQWYNFWEEFAVNYKHGDDIPLWFSEFIDMHFFMVDKNGDGWIDDDEFTAFFHESRYFPHISKDVVKAAYMSITMNGKREFDINIFREMMIGFTVSMDMKSPGNIFGNMLVKQIGCETEFKRTKYWERKIKFEFDTWLDQDKNGIVEKRDFDLHVKHILSLAKWTEGSPMWVRCNDLFGTLWNEIKSLADANKDDKITIDEWLNAFEKICTQLKARTMEIPPWYRDWLNLYFDVLDRLGNSDGWVSIEEFKTYFRTVLKFPDDLTEQCYNDITYDGRIAMDRDFWSTMILQYYLSTDMNSAGNIVATMFLGKDEKQ</sequence>
<dbReference type="PROSITE" id="PS00018">
    <property type="entry name" value="EF_HAND_1"/>
    <property type="match status" value="4"/>
</dbReference>
<organism evidence="5 6">
    <name type="scientific">Owenia fusiformis</name>
    <name type="common">Polychaete worm</name>
    <dbReference type="NCBI Taxonomy" id="6347"/>
    <lineage>
        <taxon>Eukaryota</taxon>
        <taxon>Metazoa</taxon>
        <taxon>Spiralia</taxon>
        <taxon>Lophotrochozoa</taxon>
        <taxon>Annelida</taxon>
        <taxon>Polychaeta</taxon>
        <taxon>Sedentaria</taxon>
        <taxon>Canalipalpata</taxon>
        <taxon>Sabellida</taxon>
        <taxon>Oweniida</taxon>
        <taxon>Oweniidae</taxon>
        <taxon>Owenia</taxon>
    </lineage>
</organism>
<dbReference type="PANTHER" id="PTHR10827">
    <property type="entry name" value="RETICULOCALBIN"/>
    <property type="match status" value="1"/>
</dbReference>
<proteinExistence type="predicted"/>
<evidence type="ECO:0000313" key="5">
    <source>
        <dbReference type="EMBL" id="CAH1793482.1"/>
    </source>
</evidence>
<evidence type="ECO:0000256" key="2">
    <source>
        <dbReference type="ARBA" id="ARBA00022737"/>
    </source>
</evidence>
<feature type="domain" description="EF-hand" evidence="4">
    <location>
        <begin position="116"/>
        <end position="142"/>
    </location>
</feature>
<evidence type="ECO:0000313" key="6">
    <source>
        <dbReference type="Proteomes" id="UP000749559"/>
    </source>
</evidence>
<dbReference type="Gene3D" id="1.10.238.10">
    <property type="entry name" value="EF-hand"/>
    <property type="match status" value="2"/>
</dbReference>
<evidence type="ECO:0000256" key="3">
    <source>
        <dbReference type="ARBA" id="ARBA00022837"/>
    </source>
</evidence>
<dbReference type="OrthoDB" id="9974725at2759"/>
<dbReference type="Proteomes" id="UP000749559">
    <property type="component" value="Unassembled WGS sequence"/>
</dbReference>
<dbReference type="SMART" id="SM00054">
    <property type="entry name" value="EFh"/>
    <property type="match status" value="3"/>
</dbReference>
<keyword evidence="3" id="KW-0106">Calcium</keyword>
<evidence type="ECO:0000256" key="1">
    <source>
        <dbReference type="ARBA" id="ARBA00022723"/>
    </source>
</evidence>
<comment type="caution">
    <text evidence="5">The sequence shown here is derived from an EMBL/GenBank/DDBJ whole genome shotgun (WGS) entry which is preliminary data.</text>
</comment>
<gene>
    <name evidence="5" type="ORF">OFUS_LOCUS18326</name>
</gene>
<dbReference type="InterPro" id="IPR018247">
    <property type="entry name" value="EF_Hand_1_Ca_BS"/>
</dbReference>
<keyword evidence="2" id="KW-0677">Repeat</keyword>
<dbReference type="InterPro" id="IPR002048">
    <property type="entry name" value="EF_hand_dom"/>
</dbReference>
<reference evidence="5" key="1">
    <citation type="submission" date="2022-03" db="EMBL/GenBank/DDBJ databases">
        <authorList>
            <person name="Martin C."/>
        </authorList>
    </citation>
    <scope>NUCLEOTIDE SEQUENCE</scope>
</reference>
<keyword evidence="1" id="KW-0479">Metal-binding</keyword>
<dbReference type="SUPFAM" id="SSF47473">
    <property type="entry name" value="EF-hand"/>
    <property type="match status" value="2"/>
</dbReference>
<protein>
    <recommendedName>
        <fullName evidence="4">EF-hand domain-containing protein</fullName>
    </recommendedName>
</protein>
<keyword evidence="6" id="KW-1185">Reference proteome</keyword>
<name>A0A8S4PJV4_OWEFU</name>